<evidence type="ECO:0000256" key="3">
    <source>
        <dbReference type="ARBA" id="ARBA00004663"/>
    </source>
</evidence>
<evidence type="ECO:0000256" key="15">
    <source>
        <dbReference type="ARBA" id="ARBA00032605"/>
    </source>
</evidence>
<keyword evidence="12 19" id="KW-1133">Transmembrane helix</keyword>
<name>A0A926F114_9FIRM</name>
<evidence type="ECO:0000256" key="1">
    <source>
        <dbReference type="ARBA" id="ARBA00001946"/>
    </source>
</evidence>
<evidence type="ECO:0000256" key="18">
    <source>
        <dbReference type="ARBA" id="ARBA00049504"/>
    </source>
</evidence>
<evidence type="ECO:0000256" key="17">
    <source>
        <dbReference type="ARBA" id="ARBA00048623"/>
    </source>
</evidence>
<dbReference type="GO" id="GO:0009236">
    <property type="term" value="P:cobalamin biosynthetic process"/>
    <property type="evidence" value="ECO:0007669"/>
    <property type="project" value="UniProtKB-UniRule"/>
</dbReference>
<evidence type="ECO:0000256" key="7">
    <source>
        <dbReference type="ARBA" id="ARBA00022475"/>
    </source>
</evidence>
<dbReference type="EC" id="2.7.8.26" evidence="5 19"/>
<feature type="transmembrane region" description="Helical" evidence="19">
    <location>
        <begin position="33"/>
        <end position="53"/>
    </location>
</feature>
<comment type="subcellular location">
    <subcellularLocation>
        <location evidence="2 19">Cell membrane</location>
        <topology evidence="2 19">Multi-pass membrane protein</topology>
    </subcellularLocation>
</comment>
<keyword evidence="21" id="KW-1185">Reference proteome</keyword>
<comment type="cofactor">
    <cofactor evidence="1 19">
        <name>Mg(2+)</name>
        <dbReference type="ChEBI" id="CHEBI:18420"/>
    </cofactor>
</comment>
<comment type="catalytic activity">
    <reaction evidence="17 19">
        <text>alpha-ribazole + adenosylcob(III)inamide-GDP = adenosylcob(III)alamin + GMP + H(+)</text>
        <dbReference type="Rhea" id="RHEA:16049"/>
        <dbReference type="ChEBI" id="CHEBI:10329"/>
        <dbReference type="ChEBI" id="CHEBI:15378"/>
        <dbReference type="ChEBI" id="CHEBI:18408"/>
        <dbReference type="ChEBI" id="CHEBI:58115"/>
        <dbReference type="ChEBI" id="CHEBI:60487"/>
        <dbReference type="EC" id="2.7.8.26"/>
    </reaction>
</comment>
<accession>A0A926F114</accession>
<organism evidence="20 21">
    <name type="scientific">Wansuia hejianensis</name>
    <dbReference type="NCBI Taxonomy" id="2763667"/>
    <lineage>
        <taxon>Bacteria</taxon>
        <taxon>Bacillati</taxon>
        <taxon>Bacillota</taxon>
        <taxon>Clostridia</taxon>
        <taxon>Lachnospirales</taxon>
        <taxon>Lachnospiraceae</taxon>
        <taxon>Wansuia</taxon>
    </lineage>
</organism>
<dbReference type="EMBL" id="JACRTK010000004">
    <property type="protein sequence ID" value="MBC8591396.1"/>
    <property type="molecule type" value="Genomic_DNA"/>
</dbReference>
<dbReference type="Proteomes" id="UP000601522">
    <property type="component" value="Unassembled WGS sequence"/>
</dbReference>
<evidence type="ECO:0000313" key="20">
    <source>
        <dbReference type="EMBL" id="MBC8591396.1"/>
    </source>
</evidence>
<evidence type="ECO:0000256" key="10">
    <source>
        <dbReference type="ARBA" id="ARBA00022692"/>
    </source>
</evidence>
<dbReference type="GO" id="GO:0008818">
    <property type="term" value="F:cobalamin 5'-phosphate synthase activity"/>
    <property type="evidence" value="ECO:0007669"/>
    <property type="project" value="UniProtKB-UniRule"/>
</dbReference>
<feature type="transmembrane region" description="Helical" evidence="19">
    <location>
        <begin position="60"/>
        <end position="78"/>
    </location>
</feature>
<dbReference type="HAMAP" id="MF_00719">
    <property type="entry name" value="CobS"/>
    <property type="match status" value="1"/>
</dbReference>
<gene>
    <name evidence="19 20" type="primary">cobS</name>
    <name evidence="20" type="ORF">H8689_09765</name>
</gene>
<reference evidence="20 21" key="1">
    <citation type="submission" date="2020-08" db="EMBL/GenBank/DDBJ databases">
        <title>Genome public.</title>
        <authorList>
            <person name="Liu C."/>
            <person name="Sun Q."/>
        </authorList>
    </citation>
    <scope>NUCLEOTIDE SEQUENCE [LARGE SCALE GENOMIC DNA]</scope>
    <source>
        <strain evidence="20 21">NSJ-26</strain>
    </source>
</reference>
<feature type="transmembrane region" description="Helical" evidence="19">
    <location>
        <begin position="106"/>
        <end position="125"/>
    </location>
</feature>
<comment type="pathway">
    <text evidence="3 19">Cofactor biosynthesis; adenosylcobalamin biosynthesis; adenosylcobalamin from cob(II)yrinate a,c-diamide: step 7/7.</text>
</comment>
<comment type="catalytic activity">
    <reaction evidence="18 19">
        <text>alpha-ribazole 5'-phosphate + adenosylcob(III)inamide-GDP = adenosylcob(III)alamin 5'-phosphate + GMP + H(+)</text>
        <dbReference type="Rhea" id="RHEA:23560"/>
        <dbReference type="ChEBI" id="CHEBI:15378"/>
        <dbReference type="ChEBI" id="CHEBI:57918"/>
        <dbReference type="ChEBI" id="CHEBI:58115"/>
        <dbReference type="ChEBI" id="CHEBI:60487"/>
        <dbReference type="ChEBI" id="CHEBI:60493"/>
        <dbReference type="EC" id="2.7.8.26"/>
    </reaction>
</comment>
<evidence type="ECO:0000256" key="11">
    <source>
        <dbReference type="ARBA" id="ARBA00022842"/>
    </source>
</evidence>
<dbReference type="PANTHER" id="PTHR34148">
    <property type="entry name" value="ADENOSYLCOBINAMIDE-GDP RIBAZOLETRANSFERASE"/>
    <property type="match status" value="1"/>
</dbReference>
<evidence type="ECO:0000256" key="13">
    <source>
        <dbReference type="ARBA" id="ARBA00023136"/>
    </source>
</evidence>
<evidence type="ECO:0000256" key="6">
    <source>
        <dbReference type="ARBA" id="ARBA00015850"/>
    </source>
</evidence>
<comment type="caution">
    <text evidence="20">The sequence shown here is derived from an EMBL/GenBank/DDBJ whole genome shotgun (WGS) entry which is preliminary data.</text>
</comment>
<keyword evidence="9 19" id="KW-0808">Transferase</keyword>
<evidence type="ECO:0000256" key="16">
    <source>
        <dbReference type="ARBA" id="ARBA00032853"/>
    </source>
</evidence>
<evidence type="ECO:0000256" key="5">
    <source>
        <dbReference type="ARBA" id="ARBA00013200"/>
    </source>
</evidence>
<evidence type="ECO:0000256" key="9">
    <source>
        <dbReference type="ARBA" id="ARBA00022679"/>
    </source>
</evidence>
<dbReference type="GO" id="GO:0005886">
    <property type="term" value="C:plasma membrane"/>
    <property type="evidence" value="ECO:0007669"/>
    <property type="project" value="UniProtKB-SubCell"/>
</dbReference>
<keyword evidence="11 19" id="KW-0460">Magnesium</keyword>
<keyword evidence="10 19" id="KW-0812">Transmembrane</keyword>
<evidence type="ECO:0000256" key="8">
    <source>
        <dbReference type="ARBA" id="ARBA00022573"/>
    </source>
</evidence>
<comment type="similarity">
    <text evidence="4 19">Belongs to the CobS family.</text>
</comment>
<dbReference type="RefSeq" id="WP_249324263.1">
    <property type="nucleotide sequence ID" value="NZ_JACRTK010000004.1"/>
</dbReference>
<protein>
    <recommendedName>
        <fullName evidence="6 19">Adenosylcobinamide-GDP ribazoletransferase</fullName>
        <ecNumber evidence="5 19">2.7.8.26</ecNumber>
    </recommendedName>
    <alternativeName>
        <fullName evidence="16 19">Cobalamin synthase</fullName>
    </alternativeName>
    <alternativeName>
        <fullName evidence="15 19">Cobalamin-5'-phosphate synthase</fullName>
    </alternativeName>
</protein>
<comment type="function">
    <text evidence="14 19">Joins adenosylcobinamide-GDP and alpha-ribazole to generate adenosylcobalamin (Ado-cobalamin). Also synthesizes adenosylcobalamin 5'-phosphate from adenosylcobinamide-GDP and alpha-ribazole 5'-phosphate.</text>
</comment>
<dbReference type="AlphaFoldDB" id="A0A926F114"/>
<keyword evidence="13 19" id="KW-0472">Membrane</keyword>
<evidence type="ECO:0000256" key="14">
    <source>
        <dbReference type="ARBA" id="ARBA00025228"/>
    </source>
</evidence>
<evidence type="ECO:0000256" key="4">
    <source>
        <dbReference type="ARBA" id="ARBA00010561"/>
    </source>
</evidence>
<keyword evidence="7 19" id="KW-1003">Cell membrane</keyword>
<keyword evidence="8 19" id="KW-0169">Cobalamin biosynthesis</keyword>
<dbReference type="PANTHER" id="PTHR34148:SF1">
    <property type="entry name" value="ADENOSYLCOBINAMIDE-GDP RIBAZOLETRANSFERASE"/>
    <property type="match status" value="1"/>
</dbReference>
<dbReference type="InterPro" id="IPR003805">
    <property type="entry name" value="CobS"/>
</dbReference>
<sequence length="245" mass="27377">MIQGFILSMQFLTRVPINIPIDFNDKNIRNSTFFYPFVGMILGVLCAIPYYFLNSFNKDIASFLTVVLMIIFTGGLHLDGLSDTVDGFFSNRDRERTLEIMKDSRVGSFGVLSLILIILFKYIIISSMETNIVDAIILSMGNGRLIVLIQIALKKVARPGGLGDMLHRTNPKKQIVGGSFIYILIISYINIGYLIPLLVSFILGELISKYTYKKIGGFTGDVYGATIELTEAISLLTFWGVSLWT</sequence>
<dbReference type="Pfam" id="PF02654">
    <property type="entry name" value="CobS"/>
    <property type="match status" value="1"/>
</dbReference>
<dbReference type="NCBIfam" id="TIGR00317">
    <property type="entry name" value="cobS"/>
    <property type="match status" value="1"/>
</dbReference>
<proteinExistence type="inferred from homology"/>
<evidence type="ECO:0000256" key="12">
    <source>
        <dbReference type="ARBA" id="ARBA00022989"/>
    </source>
</evidence>
<feature type="transmembrane region" description="Helical" evidence="19">
    <location>
        <begin position="180"/>
        <end position="204"/>
    </location>
</feature>
<evidence type="ECO:0000256" key="19">
    <source>
        <dbReference type="HAMAP-Rule" id="MF_00719"/>
    </source>
</evidence>
<evidence type="ECO:0000256" key="2">
    <source>
        <dbReference type="ARBA" id="ARBA00004651"/>
    </source>
</evidence>
<dbReference type="GO" id="GO:0051073">
    <property type="term" value="F:adenosylcobinamide-GDP ribazoletransferase activity"/>
    <property type="evidence" value="ECO:0007669"/>
    <property type="project" value="UniProtKB-UniRule"/>
</dbReference>
<evidence type="ECO:0000313" key="21">
    <source>
        <dbReference type="Proteomes" id="UP000601522"/>
    </source>
</evidence>